<keyword evidence="2" id="KW-1185">Reference proteome</keyword>
<proteinExistence type="predicted"/>
<comment type="caution">
    <text evidence="1">The sequence shown here is derived from an EMBL/GenBank/DDBJ whole genome shotgun (WGS) entry which is preliminary data.</text>
</comment>
<gene>
    <name evidence="1" type="ORF">QEH59_13595</name>
</gene>
<dbReference type="EMBL" id="JARXIC010000024">
    <property type="protein sequence ID" value="MDQ8195464.1"/>
    <property type="molecule type" value="Genomic_DNA"/>
</dbReference>
<dbReference type="Proteomes" id="UP001243717">
    <property type="component" value="Unassembled WGS sequence"/>
</dbReference>
<name>A0ABU1AL39_9BACT</name>
<evidence type="ECO:0000313" key="1">
    <source>
        <dbReference type="EMBL" id="MDQ8195464.1"/>
    </source>
</evidence>
<protein>
    <submittedName>
        <fullName evidence="1">Uncharacterized protein</fullName>
    </submittedName>
</protein>
<accession>A0ABU1AL39</accession>
<organism evidence="1 2">
    <name type="scientific">Thalassobacterium sedimentorum</name>
    <dbReference type="NCBI Taxonomy" id="3041258"/>
    <lineage>
        <taxon>Bacteria</taxon>
        <taxon>Pseudomonadati</taxon>
        <taxon>Verrucomicrobiota</taxon>
        <taxon>Opitutia</taxon>
        <taxon>Puniceicoccales</taxon>
        <taxon>Coraliomargaritaceae</taxon>
        <taxon>Thalassobacterium</taxon>
    </lineage>
</organism>
<reference evidence="1 2" key="1">
    <citation type="submission" date="2023-04" db="EMBL/GenBank/DDBJ databases">
        <title>A novel bacteria isolated from coastal sediment.</title>
        <authorList>
            <person name="Liu X.-J."/>
            <person name="Du Z.-J."/>
        </authorList>
    </citation>
    <scope>NUCLEOTIDE SEQUENCE [LARGE SCALE GENOMIC DNA]</scope>
    <source>
        <strain evidence="1 2">SDUM461004</strain>
    </source>
</reference>
<dbReference type="RefSeq" id="WP_308985914.1">
    <property type="nucleotide sequence ID" value="NZ_JARXIC010000024.1"/>
</dbReference>
<evidence type="ECO:0000313" key="2">
    <source>
        <dbReference type="Proteomes" id="UP001243717"/>
    </source>
</evidence>
<sequence length="179" mass="19590">MAAGTITESGMDFGPFADGDVFQLETSAVYKNIQEGVQMAEFVVVENGSVVRLVTLEAKTSSPRAENEPDFSSYIEAVSSKLMNGFHLAHAIRLGRHHKVGEVLPLGFHAIDFGTCEHRLLLVIKNAQKEWLPPIQDALRIALRGHVKLWNLGPRSVLVLNEEGARKNGFIKGLGSEDA</sequence>